<evidence type="ECO:0000256" key="1">
    <source>
        <dbReference type="SAM" id="MobiDB-lite"/>
    </source>
</evidence>
<name>A0A6J3IVL1_SAPAP</name>
<dbReference type="GeneID" id="116559676"/>
<dbReference type="RefSeq" id="XP_032146586.1">
    <property type="nucleotide sequence ID" value="XM_032290695.1"/>
</dbReference>
<evidence type="ECO:0000313" key="3">
    <source>
        <dbReference type="Proteomes" id="UP000504640"/>
    </source>
</evidence>
<dbReference type="InterPro" id="IPR032381">
    <property type="entry name" value="IHABP4_N"/>
</dbReference>
<feature type="region of interest" description="Disordered" evidence="1">
    <location>
        <begin position="31"/>
        <end position="98"/>
    </location>
</feature>
<protein>
    <submittedName>
        <fullName evidence="4">Intracellular hyaluronan-binding protein 4-like isoform X1</fullName>
    </submittedName>
</protein>
<organism evidence="3 4">
    <name type="scientific">Sapajus apella</name>
    <name type="common">Brown-capped capuchin</name>
    <name type="synonym">Cebus apella</name>
    <dbReference type="NCBI Taxonomy" id="9515"/>
    <lineage>
        <taxon>Eukaryota</taxon>
        <taxon>Metazoa</taxon>
        <taxon>Chordata</taxon>
        <taxon>Craniata</taxon>
        <taxon>Vertebrata</taxon>
        <taxon>Euteleostomi</taxon>
        <taxon>Mammalia</taxon>
        <taxon>Eutheria</taxon>
        <taxon>Euarchontoglires</taxon>
        <taxon>Primates</taxon>
        <taxon>Haplorrhini</taxon>
        <taxon>Platyrrhini</taxon>
        <taxon>Cebidae</taxon>
        <taxon>Cebinae</taxon>
        <taxon>Sapajus</taxon>
    </lineage>
</organism>
<gene>
    <name evidence="4" type="primary">LOC116559676</name>
</gene>
<proteinExistence type="predicted"/>
<reference evidence="4" key="1">
    <citation type="submission" date="2025-08" db="UniProtKB">
        <authorList>
            <consortium name="RefSeq"/>
        </authorList>
    </citation>
    <scope>IDENTIFICATION</scope>
    <source>
        <tissue evidence="4">Blood</tissue>
    </source>
</reference>
<evidence type="ECO:0000313" key="4">
    <source>
        <dbReference type="RefSeq" id="XP_032146586.1"/>
    </source>
</evidence>
<accession>A0A6J3IVL1</accession>
<sequence length="98" mass="10390">MKGAVGSPVAAAGAVMQESFGCVVANRFHQLPDDESDPLDILREAERQQQLQRKRREEAAGRPEGVAEGAQDPPGAWSAGARQPWGWPAGAGRPEADS</sequence>
<dbReference type="Pfam" id="PF16174">
    <property type="entry name" value="IHABP4_N"/>
    <property type="match status" value="1"/>
</dbReference>
<dbReference type="AlphaFoldDB" id="A0A6J3IVL1"/>
<dbReference type="Proteomes" id="UP000504640">
    <property type="component" value="Unplaced"/>
</dbReference>
<keyword evidence="3" id="KW-1185">Reference proteome</keyword>
<feature type="domain" description="Intracellular hyaluronan-binding protein 4 N-terminal" evidence="2">
    <location>
        <begin position="16"/>
        <end position="73"/>
    </location>
</feature>
<evidence type="ECO:0000259" key="2">
    <source>
        <dbReference type="Pfam" id="PF16174"/>
    </source>
</evidence>